<dbReference type="PANTHER" id="PTHR42715">
    <property type="entry name" value="BETA-GLUCOSIDASE"/>
    <property type="match status" value="1"/>
</dbReference>
<dbReference type="SUPFAM" id="SSF51445">
    <property type="entry name" value="(Trans)glycosidases"/>
    <property type="match status" value="1"/>
</dbReference>
<dbReference type="AlphaFoldDB" id="A0A329QJH6"/>
<dbReference type="OrthoDB" id="3187562at2"/>
<gene>
    <name evidence="4" type="ORF">DPM12_14095</name>
</gene>
<evidence type="ECO:0000259" key="3">
    <source>
        <dbReference type="SMART" id="SM01217"/>
    </source>
</evidence>
<dbReference type="GO" id="GO:0009251">
    <property type="term" value="P:glucan catabolic process"/>
    <property type="evidence" value="ECO:0007669"/>
    <property type="project" value="TreeGrafter"/>
</dbReference>
<dbReference type="GO" id="GO:0008422">
    <property type="term" value="F:beta-glucosidase activity"/>
    <property type="evidence" value="ECO:0007669"/>
    <property type="project" value="TreeGrafter"/>
</dbReference>
<dbReference type="SMART" id="SM01217">
    <property type="entry name" value="Fn3_like"/>
    <property type="match status" value="1"/>
</dbReference>
<dbReference type="PANTHER" id="PTHR42715:SF10">
    <property type="entry name" value="BETA-GLUCOSIDASE"/>
    <property type="match status" value="1"/>
</dbReference>
<dbReference type="SUPFAM" id="SSF52279">
    <property type="entry name" value="Beta-D-glucan exohydrolase, C-terminal domain"/>
    <property type="match status" value="1"/>
</dbReference>
<dbReference type="InterPro" id="IPR002772">
    <property type="entry name" value="Glyco_hydro_3_C"/>
</dbReference>
<dbReference type="InterPro" id="IPR001764">
    <property type="entry name" value="Glyco_hydro_3_N"/>
</dbReference>
<organism evidence="4 5">
    <name type="scientific">Phytoactinopolyspora halophila</name>
    <dbReference type="NCBI Taxonomy" id="1981511"/>
    <lineage>
        <taxon>Bacteria</taxon>
        <taxon>Bacillati</taxon>
        <taxon>Actinomycetota</taxon>
        <taxon>Actinomycetes</taxon>
        <taxon>Jiangellales</taxon>
        <taxon>Jiangellaceae</taxon>
        <taxon>Phytoactinopolyspora</taxon>
    </lineage>
</organism>
<dbReference type="Pfam" id="PF01915">
    <property type="entry name" value="Glyco_hydro_3_C"/>
    <property type="match status" value="1"/>
</dbReference>
<evidence type="ECO:0000313" key="4">
    <source>
        <dbReference type="EMBL" id="RAW12525.1"/>
    </source>
</evidence>
<reference evidence="4 5" key="1">
    <citation type="submission" date="2018-06" db="EMBL/GenBank/DDBJ databases">
        <title>Phytoactinopolyspora halophila sp. nov., a novel halophilic actinomycete isolated from a saline soil in China.</title>
        <authorList>
            <person name="Tang S.-K."/>
        </authorList>
    </citation>
    <scope>NUCLEOTIDE SEQUENCE [LARGE SCALE GENOMIC DNA]</scope>
    <source>
        <strain evidence="4 5">YIM 96934</strain>
    </source>
</reference>
<accession>A0A329QJH6</accession>
<protein>
    <submittedName>
        <fullName evidence="4">Glycosyl hydrolase</fullName>
    </submittedName>
</protein>
<dbReference type="InterPro" id="IPR036881">
    <property type="entry name" value="Glyco_hydro_3_C_sf"/>
</dbReference>
<comment type="caution">
    <text evidence="4">The sequence shown here is derived from an EMBL/GenBank/DDBJ whole genome shotgun (WGS) entry which is preliminary data.</text>
</comment>
<dbReference type="InterPro" id="IPR026891">
    <property type="entry name" value="Fn3-like"/>
</dbReference>
<evidence type="ECO:0000256" key="2">
    <source>
        <dbReference type="ARBA" id="ARBA00022801"/>
    </source>
</evidence>
<dbReference type="Gene3D" id="2.60.40.10">
    <property type="entry name" value="Immunoglobulins"/>
    <property type="match status" value="1"/>
</dbReference>
<keyword evidence="2 4" id="KW-0378">Hydrolase</keyword>
<dbReference type="EMBL" id="QMIG01000015">
    <property type="protein sequence ID" value="RAW12525.1"/>
    <property type="molecule type" value="Genomic_DNA"/>
</dbReference>
<dbReference type="PRINTS" id="PR00133">
    <property type="entry name" value="GLHYDRLASE3"/>
</dbReference>
<dbReference type="Pfam" id="PF14310">
    <property type="entry name" value="Fn3-like"/>
    <property type="match status" value="1"/>
</dbReference>
<dbReference type="Proteomes" id="UP000250462">
    <property type="component" value="Unassembled WGS sequence"/>
</dbReference>
<comment type="similarity">
    <text evidence="1">Belongs to the glycosyl hydrolase 3 family.</text>
</comment>
<dbReference type="Gene3D" id="3.20.20.300">
    <property type="entry name" value="Glycoside hydrolase, family 3, N-terminal domain"/>
    <property type="match status" value="2"/>
</dbReference>
<dbReference type="InterPro" id="IPR013783">
    <property type="entry name" value="Ig-like_fold"/>
</dbReference>
<feature type="domain" description="Fibronectin type III-like" evidence="3">
    <location>
        <begin position="658"/>
        <end position="733"/>
    </location>
</feature>
<dbReference type="InterPro" id="IPR036962">
    <property type="entry name" value="Glyco_hydro_3_N_sf"/>
</dbReference>
<name>A0A329QJH6_9ACTN</name>
<keyword evidence="5" id="KW-1185">Reference proteome</keyword>
<dbReference type="Gene3D" id="3.40.50.1700">
    <property type="entry name" value="Glycoside hydrolase family 3 C-terminal domain"/>
    <property type="match status" value="2"/>
</dbReference>
<dbReference type="Pfam" id="PF00933">
    <property type="entry name" value="Glyco_hydro_3"/>
    <property type="match status" value="1"/>
</dbReference>
<proteinExistence type="inferred from homology"/>
<evidence type="ECO:0000313" key="5">
    <source>
        <dbReference type="Proteomes" id="UP000250462"/>
    </source>
</evidence>
<dbReference type="InterPro" id="IPR017853">
    <property type="entry name" value="GH"/>
</dbReference>
<sequence length="745" mass="81045">MASTRARWLRRVQRRWGMAVAIATATMMSAALLTGFTTQAQDSSQSVDLEECPWMDTSLSPSERARLLLDASTLAQKMRWIVEHPATRPDGTTFSGVEYPEALPCTPDVQFTDGAYGVQSGNPPATAFPAPIAEASMWDTEVTHEKYTTVAREAWGNRRSVILAPGLSGGRNPLLSRTSEYLGEDPVLAGVLGARAVQGLQEADVPMIATPKHYVANEHRFDENTSSSNMDERTLRQHYDLPFAITIKEGDPGSIMCSYNAVNGASMCENPEVLDLLDEAGFDGFVMSDFGGVYSTAPSLNAGLDMELNRPVYFTPENLHAALDAGEITEGRIDEAAFNVVRSFIEHGLFDTPRLDEPAEEIVTPESVALARNMAEKGTVLLKNDDALPIDDEPLTIAVIGRTASNEPTDGVSAITVCGAHGMQGPGGRVNCDDNVAPLDAITERAAEAGATVVYDDGTDPAAAADVAAGADVAIVFGYTYTGYSQDYTDLRLLDGGDELIQAVAAANDRTIVTLQTGTAVEMPWLDDVDAVLQAWYAGQQMGPALANLLWGDVNPSGKLPMTFPESFEDTPVASPERYPGILDDDGWRQVEFSEGLAVGYRWYDSQGIEPLFEFGHGLSYTTFEYEKLRVTPRKTDGTKEIRVRFRVTNTGDRAGREIAQVYLDLPDEAGEPSKRLVGWASVELEPGEHENVMVRLDADDLENRHLLDYWNESSGEWVTPDGSYTAHVGASSRDLPLEETFEVR</sequence>
<dbReference type="RefSeq" id="WP_112258981.1">
    <property type="nucleotide sequence ID" value="NZ_QMIG01000015.1"/>
</dbReference>
<dbReference type="InterPro" id="IPR050288">
    <property type="entry name" value="Cellulose_deg_GH3"/>
</dbReference>
<evidence type="ECO:0000256" key="1">
    <source>
        <dbReference type="ARBA" id="ARBA00005336"/>
    </source>
</evidence>